<feature type="transmembrane region" description="Helical" evidence="10">
    <location>
        <begin position="44"/>
        <end position="61"/>
    </location>
</feature>
<comment type="caution">
    <text evidence="11">The sequence shown here is derived from an EMBL/GenBank/DDBJ whole genome shotgun (WGS) entry which is preliminary data.</text>
</comment>
<keyword evidence="7 10" id="KW-0472">Membrane</keyword>
<keyword evidence="12" id="KW-1185">Reference proteome</keyword>
<evidence type="ECO:0000256" key="4">
    <source>
        <dbReference type="ARBA" id="ARBA00022475"/>
    </source>
</evidence>
<dbReference type="InterPro" id="IPR002010">
    <property type="entry name" value="T3SS_IM_R"/>
</dbReference>
<evidence type="ECO:0000313" key="12">
    <source>
        <dbReference type="Proteomes" id="UP000029721"/>
    </source>
</evidence>
<keyword evidence="6 10" id="KW-1133">Transmembrane helix</keyword>
<evidence type="ECO:0000256" key="10">
    <source>
        <dbReference type="RuleBase" id="RU362071"/>
    </source>
</evidence>
<keyword evidence="5 10" id="KW-0812">Transmembrane</keyword>
<dbReference type="RefSeq" id="WP_035594302.1">
    <property type="nucleotide sequence ID" value="NZ_JOKD01000014.1"/>
</dbReference>
<dbReference type="Pfam" id="PF01311">
    <property type="entry name" value="Bac_export_1"/>
    <property type="match status" value="1"/>
</dbReference>
<keyword evidence="11" id="KW-0282">Flagellum</keyword>
<gene>
    <name evidence="11" type="ORF">FP66_01990</name>
</gene>
<keyword evidence="8 10" id="KW-0975">Bacterial flagellum</keyword>
<evidence type="ECO:0000256" key="9">
    <source>
        <dbReference type="NCBIfam" id="TIGR01400"/>
    </source>
</evidence>
<keyword evidence="11" id="KW-0966">Cell projection</keyword>
<comment type="function">
    <text evidence="1 10">Role in flagellar biosynthesis.</text>
</comment>
<feature type="transmembrane region" description="Helical" evidence="10">
    <location>
        <begin position="67"/>
        <end position="88"/>
    </location>
</feature>
<sequence length="264" mass="28701">MVEITFDQLHGWLVAFLWPFCRISGLMLTSPIWGHSNMPRQAKIALAASLTVVMAPVLPAMPSVPLFSWAGLGIVIEQLLVGAAMGLVMRVTLVVVQATGEFIGLKMGLAFATFFDPASGTNMMVLSRFLYMITLLMFLAFNGHLMVLELLASSFQTLPIGLGRYDPAAFEMLVRYGGTIFSSGMLLAMPLIASLMIVSLGLGILNRSAPQLTVFSIGFPASLTMGVVLLMVLMTDLDRFLERLFRQGLTFLGEFLDVLSPLAN</sequence>
<feature type="transmembrane region" description="Helical" evidence="10">
    <location>
        <begin position="180"/>
        <end position="205"/>
    </location>
</feature>
<feature type="transmembrane region" description="Helical" evidence="10">
    <location>
        <begin position="212"/>
        <end position="234"/>
    </location>
</feature>
<keyword evidence="4 10" id="KW-1003">Cell membrane</keyword>
<name>A0ABR4WUW8_9GAMM</name>
<evidence type="ECO:0000256" key="8">
    <source>
        <dbReference type="ARBA" id="ARBA00023143"/>
    </source>
</evidence>
<evidence type="ECO:0000313" key="11">
    <source>
        <dbReference type="EMBL" id="KGE78527.1"/>
    </source>
</evidence>
<organism evidence="11 12">
    <name type="scientific">Halomonas salina</name>
    <dbReference type="NCBI Taxonomy" id="42565"/>
    <lineage>
        <taxon>Bacteria</taxon>
        <taxon>Pseudomonadati</taxon>
        <taxon>Pseudomonadota</taxon>
        <taxon>Gammaproteobacteria</taxon>
        <taxon>Oceanospirillales</taxon>
        <taxon>Halomonadaceae</taxon>
        <taxon>Halomonas</taxon>
    </lineage>
</organism>
<feature type="transmembrane region" description="Helical" evidence="10">
    <location>
        <begin position="12"/>
        <end position="32"/>
    </location>
</feature>
<dbReference type="NCBIfam" id="TIGR01400">
    <property type="entry name" value="fliR"/>
    <property type="match status" value="1"/>
</dbReference>
<evidence type="ECO:0000256" key="3">
    <source>
        <dbReference type="ARBA" id="ARBA00021717"/>
    </source>
</evidence>
<dbReference type="Proteomes" id="UP000029721">
    <property type="component" value="Unassembled WGS sequence"/>
</dbReference>
<evidence type="ECO:0000256" key="1">
    <source>
        <dbReference type="ARBA" id="ARBA00002578"/>
    </source>
</evidence>
<dbReference type="PRINTS" id="PR00953">
    <property type="entry name" value="TYPE3IMRPROT"/>
</dbReference>
<accession>A0ABR4WUW8</accession>
<evidence type="ECO:0000256" key="5">
    <source>
        <dbReference type="ARBA" id="ARBA00022692"/>
    </source>
</evidence>
<dbReference type="InterPro" id="IPR006303">
    <property type="entry name" value="FliR"/>
</dbReference>
<dbReference type="EMBL" id="JOKD01000014">
    <property type="protein sequence ID" value="KGE78527.1"/>
    <property type="molecule type" value="Genomic_DNA"/>
</dbReference>
<comment type="subcellular location">
    <subcellularLocation>
        <location evidence="10">Cell membrane</location>
        <topology evidence="10">Multi-pass membrane protein</topology>
    </subcellularLocation>
    <subcellularLocation>
        <location evidence="10">Bacterial flagellum basal body</location>
    </subcellularLocation>
</comment>
<dbReference type="PANTHER" id="PTHR30065:SF8">
    <property type="entry name" value="FLAGELLAR BIOSYNTHETIC PROTEIN FLIR"/>
    <property type="match status" value="1"/>
</dbReference>
<reference evidence="11 12" key="1">
    <citation type="submission" date="2014-06" db="EMBL/GenBank/DDBJ databases">
        <title>Draft genome sequence of an extremely salt tolerant bacteria Halomonas salina/CIFRI 1.</title>
        <authorList>
            <person name="Behera B.D."/>
            <person name="Meena D.K."/>
            <person name="Das P."/>
            <person name="Maharana J."/>
            <person name="Paria P."/>
            <person name="Sharma A.P."/>
            <person name="Shamsudheen K.V."/>
            <person name="Rijit J."/>
            <person name="Dixit V."/>
            <person name="Verma A."/>
            <person name="Scaria V."/>
            <person name="Sivasubbu S."/>
        </authorList>
    </citation>
    <scope>NUCLEOTIDE SEQUENCE [LARGE SCALE GENOMIC DNA]</scope>
    <source>
        <strain evidence="11 12">CIFRI 1</strain>
    </source>
</reference>
<evidence type="ECO:0000256" key="7">
    <source>
        <dbReference type="ARBA" id="ARBA00023136"/>
    </source>
</evidence>
<evidence type="ECO:0000256" key="2">
    <source>
        <dbReference type="ARBA" id="ARBA00009772"/>
    </source>
</evidence>
<protein>
    <recommendedName>
        <fullName evidence="3 9">Flagellar biosynthetic protein FliR</fullName>
    </recommendedName>
</protein>
<comment type="similarity">
    <text evidence="2 10">Belongs to the FliR/MopE/SpaR family.</text>
</comment>
<feature type="transmembrane region" description="Helical" evidence="10">
    <location>
        <begin position="129"/>
        <end position="148"/>
    </location>
</feature>
<proteinExistence type="inferred from homology"/>
<keyword evidence="11" id="KW-0969">Cilium</keyword>
<dbReference type="PANTHER" id="PTHR30065">
    <property type="entry name" value="FLAGELLAR BIOSYNTHETIC PROTEIN FLIR"/>
    <property type="match status" value="1"/>
</dbReference>
<evidence type="ECO:0000256" key="6">
    <source>
        <dbReference type="ARBA" id="ARBA00022989"/>
    </source>
</evidence>